<dbReference type="InterPro" id="IPR037027">
    <property type="entry name" value="YqgF/RNaseH-like_dom_sf"/>
</dbReference>
<dbReference type="SMART" id="SM00732">
    <property type="entry name" value="YqgFc"/>
    <property type="match status" value="1"/>
</dbReference>
<dbReference type="CDD" id="cd16964">
    <property type="entry name" value="YqgF"/>
    <property type="match status" value="1"/>
</dbReference>
<gene>
    <name evidence="7" type="primary">ruvX</name>
    <name evidence="7" type="ORF">E4100_03795</name>
</gene>
<sequence length="136" mass="15251">MERIIGLDVGEKRIGVALSDLLGLTAQGLITIDRVGKKKDFDEIGKIIEEYNIKKVVVGLPLNMDGSMGESCEKVKKFAEKVKNKFNVEIIYVDERLSTVSATRVLLEANVRRGNRKHVVDKVAASYILQSYLDRK</sequence>
<keyword evidence="8" id="KW-1185">Reference proteome</keyword>
<dbReference type="GO" id="GO:0000967">
    <property type="term" value="P:rRNA 5'-end processing"/>
    <property type="evidence" value="ECO:0007669"/>
    <property type="project" value="UniProtKB-UniRule"/>
</dbReference>
<evidence type="ECO:0000256" key="3">
    <source>
        <dbReference type="ARBA" id="ARBA00022722"/>
    </source>
</evidence>
<evidence type="ECO:0000259" key="6">
    <source>
        <dbReference type="SMART" id="SM00732"/>
    </source>
</evidence>
<dbReference type="GO" id="GO:0004518">
    <property type="term" value="F:nuclease activity"/>
    <property type="evidence" value="ECO:0007669"/>
    <property type="project" value="UniProtKB-KW"/>
</dbReference>
<proteinExistence type="inferred from homology"/>
<evidence type="ECO:0000256" key="2">
    <source>
        <dbReference type="ARBA" id="ARBA00022517"/>
    </source>
</evidence>
<reference evidence="7 8" key="1">
    <citation type="submission" date="2019-03" db="EMBL/GenBank/DDBJ databases">
        <title>Draft genome sequence data and analysis of a Fermenting Bacterium, Soehngenia longevitae strain 1933PT, isolated from petroleum reservoir in Azerbaijan.</title>
        <authorList>
            <person name="Grouzdev D.S."/>
            <person name="Bidzhieva S.K."/>
            <person name="Sokolova D.S."/>
            <person name="Tourova T.P."/>
            <person name="Poltaraus A.B."/>
            <person name="Nazina T.N."/>
        </authorList>
    </citation>
    <scope>NUCLEOTIDE SEQUENCE [LARGE SCALE GENOMIC DNA]</scope>
    <source>
        <strain evidence="7 8">1933P</strain>
    </source>
</reference>
<dbReference type="PANTHER" id="PTHR33317">
    <property type="entry name" value="POLYNUCLEOTIDYL TRANSFERASE, RIBONUCLEASE H-LIKE SUPERFAMILY PROTEIN"/>
    <property type="match status" value="1"/>
</dbReference>
<dbReference type="Proteomes" id="UP000298381">
    <property type="component" value="Unassembled WGS sequence"/>
</dbReference>
<dbReference type="HAMAP" id="MF_00651">
    <property type="entry name" value="Nuclease_YqgF"/>
    <property type="match status" value="1"/>
</dbReference>
<dbReference type="SUPFAM" id="SSF53098">
    <property type="entry name" value="Ribonuclease H-like"/>
    <property type="match status" value="1"/>
</dbReference>
<keyword evidence="3 5" id="KW-0540">Nuclease</keyword>
<dbReference type="RefSeq" id="WP_135270718.1">
    <property type="nucleotide sequence ID" value="NZ_SRIB01000004.1"/>
</dbReference>
<feature type="domain" description="YqgF/RNase H-like" evidence="6">
    <location>
        <begin position="2"/>
        <end position="102"/>
    </location>
</feature>
<evidence type="ECO:0000256" key="4">
    <source>
        <dbReference type="ARBA" id="ARBA00022801"/>
    </source>
</evidence>
<dbReference type="AlphaFoldDB" id="A0A4Z0D731"/>
<protein>
    <recommendedName>
        <fullName evidence="5">Putative pre-16S rRNA nuclease</fullName>
        <ecNumber evidence="5">3.1.-.-</ecNumber>
    </recommendedName>
</protein>
<comment type="function">
    <text evidence="5">Could be a nuclease involved in processing of the 5'-end of pre-16S rRNA.</text>
</comment>
<evidence type="ECO:0000313" key="7">
    <source>
        <dbReference type="EMBL" id="TFZ40692.1"/>
    </source>
</evidence>
<keyword evidence="4 5" id="KW-0378">Hydrolase</keyword>
<dbReference type="InterPro" id="IPR012337">
    <property type="entry name" value="RNaseH-like_sf"/>
</dbReference>
<dbReference type="InterPro" id="IPR005227">
    <property type="entry name" value="YqgF"/>
</dbReference>
<organism evidence="7 8">
    <name type="scientific">Soehngenia longivitae</name>
    <dbReference type="NCBI Taxonomy" id="2562294"/>
    <lineage>
        <taxon>Bacteria</taxon>
        <taxon>Bacillati</taxon>
        <taxon>Bacillota</taxon>
        <taxon>Tissierellia</taxon>
        <taxon>Tissierellales</taxon>
        <taxon>Tissierellaceae</taxon>
        <taxon>Soehngenia</taxon>
    </lineage>
</organism>
<evidence type="ECO:0000256" key="1">
    <source>
        <dbReference type="ARBA" id="ARBA00022490"/>
    </source>
</evidence>
<dbReference type="PANTHER" id="PTHR33317:SF4">
    <property type="entry name" value="POLYNUCLEOTIDYL TRANSFERASE, RIBONUCLEASE H-LIKE SUPERFAMILY PROTEIN"/>
    <property type="match status" value="1"/>
</dbReference>
<dbReference type="InterPro" id="IPR006641">
    <property type="entry name" value="YqgF/RNaseH-like_dom"/>
</dbReference>
<dbReference type="Gene3D" id="3.30.420.140">
    <property type="entry name" value="YqgF/RNase H-like domain"/>
    <property type="match status" value="1"/>
</dbReference>
<dbReference type="GO" id="GO:0005829">
    <property type="term" value="C:cytosol"/>
    <property type="evidence" value="ECO:0007669"/>
    <property type="project" value="TreeGrafter"/>
</dbReference>
<evidence type="ECO:0000256" key="5">
    <source>
        <dbReference type="HAMAP-Rule" id="MF_00651"/>
    </source>
</evidence>
<comment type="subcellular location">
    <subcellularLocation>
        <location evidence="5">Cytoplasm</location>
    </subcellularLocation>
</comment>
<dbReference type="NCBIfam" id="TIGR00250">
    <property type="entry name" value="RNAse_H_YqgF"/>
    <property type="match status" value="1"/>
</dbReference>
<dbReference type="GO" id="GO:0016788">
    <property type="term" value="F:hydrolase activity, acting on ester bonds"/>
    <property type="evidence" value="ECO:0007669"/>
    <property type="project" value="UniProtKB-UniRule"/>
</dbReference>
<accession>A0A4Z0D731</accession>
<keyword evidence="2 5" id="KW-0690">Ribosome biogenesis</keyword>
<dbReference type="EC" id="3.1.-.-" evidence="5"/>
<dbReference type="EMBL" id="SRIB01000004">
    <property type="protein sequence ID" value="TFZ40692.1"/>
    <property type="molecule type" value="Genomic_DNA"/>
</dbReference>
<comment type="similarity">
    <text evidence="5">Belongs to the YqgF HJR family.</text>
</comment>
<dbReference type="OrthoDB" id="9796140at2"/>
<evidence type="ECO:0000313" key="8">
    <source>
        <dbReference type="Proteomes" id="UP000298381"/>
    </source>
</evidence>
<dbReference type="Pfam" id="PF03652">
    <property type="entry name" value="RuvX"/>
    <property type="match status" value="1"/>
</dbReference>
<comment type="caution">
    <text evidence="7">The sequence shown here is derived from an EMBL/GenBank/DDBJ whole genome shotgun (WGS) entry which is preliminary data.</text>
</comment>
<name>A0A4Z0D731_9FIRM</name>
<keyword evidence="1 5" id="KW-0963">Cytoplasm</keyword>